<reference evidence="5 6" key="1">
    <citation type="submission" date="2018-06" db="EMBL/GenBank/DDBJ databases">
        <authorList>
            <consortium name="Pathogen Informatics"/>
            <person name="Doyle S."/>
        </authorList>
    </citation>
    <scope>NUCLEOTIDE SEQUENCE [LARGE SCALE GENOMIC DNA]</scope>
    <source>
        <strain evidence="5 6">NCTC6179</strain>
    </source>
</reference>
<feature type="domain" description="HTH araC/xylS-type" evidence="4">
    <location>
        <begin position="299"/>
        <end position="396"/>
    </location>
</feature>
<dbReference type="GO" id="GO:0043565">
    <property type="term" value="F:sequence-specific DNA binding"/>
    <property type="evidence" value="ECO:0007669"/>
    <property type="project" value="InterPro"/>
</dbReference>
<dbReference type="InterPro" id="IPR024022">
    <property type="entry name" value="Tscrpt_reg_HTH_surface_antigen"/>
</dbReference>
<dbReference type="AlphaFoldDB" id="A0A9X8SX22"/>
<sequence length="406" mass="46878">MVTFNLKYVQTLHSLSQLPILVISHDKALVQVYANEDYLVPYYHFLKHLTIPQDADDVTFYDGLLEESFFIFPVCQYIIAIGPFYPYSLNKEYHEQLADHFLEHFSHHTKEELLTYMALVPDFPIANIRNLFVAIDAFFDTQFEARCQQIINQLIHHSKQISADPDIIHCLEHGRKASCTPPPVLNHLNHVMKLVRLGNPQLLKQEVNRIPLSSVTSSSVPALRAEKNLSVIYFTKLLELSFEENTDVAKNYTLVKHYMALNEEARDLIEVLRIRCAAIISFSESLSNKSISDKRQMYSSILHYVNNHLYSKLKVSDIANHLYVSESHLRSVFKKYSTISLQSHILKAKIDESKTLLSRGVPVGEVAKLLHFYDTTHFLKTFKKYTGMSSKEFLAQHYEQTDTISH</sequence>
<dbReference type="GO" id="GO:0003700">
    <property type="term" value="F:DNA-binding transcription factor activity"/>
    <property type="evidence" value="ECO:0007669"/>
    <property type="project" value="InterPro"/>
</dbReference>
<evidence type="ECO:0000313" key="6">
    <source>
        <dbReference type="Proteomes" id="UP000249571"/>
    </source>
</evidence>
<dbReference type="Gene3D" id="1.10.10.60">
    <property type="entry name" value="Homeodomain-like"/>
    <property type="match status" value="1"/>
</dbReference>
<organism evidence="5 6">
    <name type="scientific">Streptococcus dysgalactiae subsp. equisimilis</name>
    <name type="common">Streptococcus equisimilis</name>
    <dbReference type="NCBI Taxonomy" id="119602"/>
    <lineage>
        <taxon>Bacteria</taxon>
        <taxon>Bacillati</taxon>
        <taxon>Bacillota</taxon>
        <taxon>Bacilli</taxon>
        <taxon>Lactobacillales</taxon>
        <taxon>Streptococcaceae</taxon>
        <taxon>Streptococcus</taxon>
    </lineage>
</organism>
<dbReference type="Proteomes" id="UP000249571">
    <property type="component" value="Chromosome 1"/>
</dbReference>
<keyword evidence="1" id="KW-0805">Transcription regulation</keyword>
<proteinExistence type="predicted"/>
<accession>A0A9X8SX22</accession>
<dbReference type="PROSITE" id="PS01124">
    <property type="entry name" value="HTH_ARAC_FAMILY_2"/>
    <property type="match status" value="1"/>
</dbReference>
<name>A0A9X8SX22_STREQ</name>
<dbReference type="NCBIfam" id="TIGR04094">
    <property type="entry name" value="adjacent_YSIRK"/>
    <property type="match status" value="1"/>
</dbReference>
<evidence type="ECO:0000256" key="1">
    <source>
        <dbReference type="ARBA" id="ARBA00023015"/>
    </source>
</evidence>
<evidence type="ECO:0000256" key="2">
    <source>
        <dbReference type="ARBA" id="ARBA00023125"/>
    </source>
</evidence>
<dbReference type="PANTHER" id="PTHR43280">
    <property type="entry name" value="ARAC-FAMILY TRANSCRIPTIONAL REGULATOR"/>
    <property type="match status" value="1"/>
</dbReference>
<protein>
    <submittedName>
        <fullName evidence="5">Bacterial regulatory helix-turn-helix s, AraC family protein</fullName>
    </submittedName>
</protein>
<keyword evidence="3" id="KW-0804">Transcription</keyword>
<evidence type="ECO:0000259" key="4">
    <source>
        <dbReference type="PROSITE" id="PS01124"/>
    </source>
</evidence>
<dbReference type="EMBL" id="LS483361">
    <property type="protein sequence ID" value="SQF66038.1"/>
    <property type="molecule type" value="Genomic_DNA"/>
</dbReference>
<dbReference type="InterPro" id="IPR018060">
    <property type="entry name" value="HTH_AraC"/>
</dbReference>
<dbReference type="SUPFAM" id="SSF46689">
    <property type="entry name" value="Homeodomain-like"/>
    <property type="match status" value="1"/>
</dbReference>
<dbReference type="SMART" id="SM00342">
    <property type="entry name" value="HTH_ARAC"/>
    <property type="match status" value="1"/>
</dbReference>
<keyword evidence="2" id="KW-0238">DNA-binding</keyword>
<gene>
    <name evidence="5" type="primary">araC</name>
    <name evidence="5" type="ORF">NCTC6179_00178</name>
</gene>
<evidence type="ECO:0000313" key="5">
    <source>
        <dbReference type="EMBL" id="SQF66038.1"/>
    </source>
</evidence>
<dbReference type="Pfam" id="PF12833">
    <property type="entry name" value="HTH_18"/>
    <property type="match status" value="1"/>
</dbReference>
<evidence type="ECO:0000256" key="3">
    <source>
        <dbReference type="ARBA" id="ARBA00023163"/>
    </source>
</evidence>
<dbReference type="InterPro" id="IPR009057">
    <property type="entry name" value="Homeodomain-like_sf"/>
</dbReference>
<dbReference type="PANTHER" id="PTHR43280:SF10">
    <property type="entry name" value="REGULATORY PROTEIN POCR"/>
    <property type="match status" value="1"/>
</dbReference>
<dbReference type="RefSeq" id="WP_111714832.1">
    <property type="nucleotide sequence ID" value="NZ_LR134316.1"/>
</dbReference>